<name>A0A2N5VYP7_9BASI</name>
<reference evidence="1 2" key="1">
    <citation type="submission" date="2017-11" db="EMBL/GenBank/DDBJ databases">
        <title>De novo assembly and phasing of dikaryotic genomes from two isolates of Puccinia coronata f. sp. avenae, the causal agent of oat crown rust.</title>
        <authorList>
            <person name="Miller M.E."/>
            <person name="Zhang Y."/>
            <person name="Omidvar V."/>
            <person name="Sperschneider J."/>
            <person name="Schwessinger B."/>
            <person name="Raley C."/>
            <person name="Palmer J.M."/>
            <person name="Garnica D."/>
            <person name="Upadhyaya N."/>
            <person name="Rathjen J."/>
            <person name="Taylor J.M."/>
            <person name="Park R.F."/>
            <person name="Dodds P.N."/>
            <person name="Hirsch C.D."/>
            <person name="Kianian S.F."/>
            <person name="Figueroa M."/>
        </authorList>
    </citation>
    <scope>NUCLEOTIDE SEQUENCE [LARGE SCALE GENOMIC DNA]</scope>
    <source>
        <strain evidence="1">12NC29</strain>
    </source>
</reference>
<dbReference type="AlphaFoldDB" id="A0A2N5VYP7"/>
<gene>
    <name evidence="1" type="ORF">PCANC_05272</name>
</gene>
<accession>A0A2N5VYP7</accession>
<protein>
    <submittedName>
        <fullName evidence="1">Uncharacterized protein</fullName>
    </submittedName>
</protein>
<dbReference type="EMBL" id="PGCJ01000036">
    <property type="protein sequence ID" value="PLW55105.1"/>
    <property type="molecule type" value="Genomic_DNA"/>
</dbReference>
<comment type="caution">
    <text evidence="1">The sequence shown here is derived from an EMBL/GenBank/DDBJ whole genome shotgun (WGS) entry which is preliminary data.</text>
</comment>
<organism evidence="1 2">
    <name type="scientific">Puccinia coronata f. sp. avenae</name>
    <dbReference type="NCBI Taxonomy" id="200324"/>
    <lineage>
        <taxon>Eukaryota</taxon>
        <taxon>Fungi</taxon>
        <taxon>Dikarya</taxon>
        <taxon>Basidiomycota</taxon>
        <taxon>Pucciniomycotina</taxon>
        <taxon>Pucciniomycetes</taxon>
        <taxon>Pucciniales</taxon>
        <taxon>Pucciniaceae</taxon>
        <taxon>Puccinia</taxon>
    </lineage>
</organism>
<sequence length="138" mass="15713">MASLYTFSRPQGVCQSVTPPAPVGHKLAPSQAHIHASARYSSGGVRLLSRSQELFIDRTSRKILPPWHGSATYSLGLEHEWNHLFGLMDATLLKRVSEVWQFQAMWRFRLDIEVVFGNPFKETGLPALRRFVNPRQKI</sequence>
<proteinExistence type="predicted"/>
<dbReference type="Proteomes" id="UP000235388">
    <property type="component" value="Unassembled WGS sequence"/>
</dbReference>
<evidence type="ECO:0000313" key="2">
    <source>
        <dbReference type="Proteomes" id="UP000235388"/>
    </source>
</evidence>
<evidence type="ECO:0000313" key="1">
    <source>
        <dbReference type="EMBL" id="PLW55105.1"/>
    </source>
</evidence>
<keyword evidence="2" id="KW-1185">Reference proteome</keyword>